<proteinExistence type="inferred from homology"/>
<comment type="catalytic activity">
    <reaction evidence="1">
        <text>prostaglandin H2 = prostaglandin I2</text>
        <dbReference type="Rhea" id="RHEA:23580"/>
        <dbReference type="ChEBI" id="CHEBI:57403"/>
        <dbReference type="ChEBI" id="CHEBI:57405"/>
        <dbReference type="EC" id="5.3.99.4"/>
    </reaction>
    <physiologicalReaction direction="left-to-right" evidence="1">
        <dbReference type="Rhea" id="RHEA:23581"/>
    </physiologicalReaction>
</comment>
<name>A0ABM1L5U7_GEKJA</name>
<evidence type="ECO:0000313" key="29">
    <source>
        <dbReference type="RefSeq" id="XP_015281334.1"/>
    </source>
</evidence>
<dbReference type="PIRSF" id="PIRSF000047">
    <property type="entry name" value="Cytochrome_CYPVIIA1"/>
    <property type="match status" value="1"/>
</dbReference>
<evidence type="ECO:0000256" key="26">
    <source>
        <dbReference type="ARBA" id="ARBA00045141"/>
    </source>
</evidence>
<evidence type="ECO:0000256" key="6">
    <source>
        <dbReference type="ARBA" id="ARBA00012204"/>
    </source>
</evidence>
<evidence type="ECO:0000256" key="23">
    <source>
        <dbReference type="ARBA" id="ARBA00023239"/>
    </source>
</evidence>
<comment type="subcellular location">
    <subcellularLocation>
        <location evidence="4">Endoplasmic reticulum membrane</location>
        <topology evidence="4">Single-pass membrane protein</topology>
    </subcellularLocation>
</comment>
<evidence type="ECO:0000256" key="2">
    <source>
        <dbReference type="ARBA" id="ARBA00001719"/>
    </source>
</evidence>
<keyword evidence="11" id="KW-0643">Prostaglandin biosynthesis</keyword>
<evidence type="ECO:0000256" key="15">
    <source>
        <dbReference type="ARBA" id="ARBA00022824"/>
    </source>
</evidence>
<accession>A0ABM1L5U7</accession>
<comment type="similarity">
    <text evidence="5 27">Belongs to the cytochrome P450 family.</text>
</comment>
<evidence type="ECO:0000256" key="3">
    <source>
        <dbReference type="ARBA" id="ARBA00001971"/>
    </source>
</evidence>
<keyword evidence="19" id="KW-0443">Lipid metabolism</keyword>
<keyword evidence="21" id="KW-0275">Fatty acid biosynthesis</keyword>
<evidence type="ECO:0000256" key="20">
    <source>
        <dbReference type="ARBA" id="ARBA00023136"/>
    </source>
</evidence>
<dbReference type="Proteomes" id="UP000694871">
    <property type="component" value="Unplaced"/>
</dbReference>
<evidence type="ECO:0000256" key="22">
    <source>
        <dbReference type="ARBA" id="ARBA00023235"/>
    </source>
</evidence>
<keyword evidence="20 27" id="KW-0472">Membrane</keyword>
<dbReference type="InterPro" id="IPR001128">
    <property type="entry name" value="Cyt_P450"/>
</dbReference>
<dbReference type="PRINTS" id="PR00465">
    <property type="entry name" value="EP450IV"/>
</dbReference>
<dbReference type="SUPFAM" id="SSF48264">
    <property type="entry name" value="Cytochrome P450"/>
    <property type="match status" value="1"/>
</dbReference>
<evidence type="ECO:0000256" key="16">
    <source>
        <dbReference type="ARBA" id="ARBA00022832"/>
    </source>
</evidence>
<gene>
    <name evidence="29" type="primary">LOC107122715</name>
</gene>
<evidence type="ECO:0000256" key="17">
    <source>
        <dbReference type="ARBA" id="ARBA00022989"/>
    </source>
</evidence>
<dbReference type="InterPro" id="IPR024204">
    <property type="entry name" value="Cyt_P450_CYP7A1-type"/>
</dbReference>
<dbReference type="InterPro" id="IPR002403">
    <property type="entry name" value="Cyt_P450_E_grp-IV"/>
</dbReference>
<evidence type="ECO:0000256" key="7">
    <source>
        <dbReference type="ARBA" id="ARBA00013084"/>
    </source>
</evidence>
<keyword evidence="23" id="KW-0456">Lyase</keyword>
<dbReference type="EC" id="4.2.1.152" evidence="7"/>
<evidence type="ECO:0000256" key="24">
    <source>
        <dbReference type="ARBA" id="ARBA00031205"/>
    </source>
</evidence>
<protein>
    <recommendedName>
        <fullName evidence="8">Prostacyclin synthase</fullName>
        <ecNumber evidence="7">4.2.1.152</ecNumber>
        <ecNumber evidence="6">5.3.99.4</ecNumber>
    </recommendedName>
    <alternativeName>
        <fullName evidence="25">Hydroperoxy icosatetraenoate dehydratase</fullName>
    </alternativeName>
    <alternativeName>
        <fullName evidence="24">Prostaglandin I2 synthase</fullName>
    </alternativeName>
</protein>
<evidence type="ECO:0000256" key="18">
    <source>
        <dbReference type="ARBA" id="ARBA00023004"/>
    </source>
</evidence>
<dbReference type="EC" id="5.3.99.4" evidence="6"/>
<evidence type="ECO:0000256" key="8">
    <source>
        <dbReference type="ARBA" id="ARBA00017409"/>
    </source>
</evidence>
<keyword evidence="18 27" id="KW-0408">Iron</keyword>
<keyword evidence="12 27" id="KW-0349">Heme</keyword>
<comment type="catalytic activity">
    <reaction evidence="2">
        <text>a hydroperoxyeicosatetraenoate = an oxoeicosatetraenoate + H2O</text>
        <dbReference type="Rhea" id="RHEA:55556"/>
        <dbReference type="ChEBI" id="CHEBI:15377"/>
        <dbReference type="ChEBI" id="CHEBI:59720"/>
        <dbReference type="ChEBI" id="CHEBI:131859"/>
        <dbReference type="EC" id="4.2.1.152"/>
    </reaction>
    <physiologicalReaction direction="left-to-right" evidence="2">
        <dbReference type="Rhea" id="RHEA:55557"/>
    </physiologicalReaction>
</comment>
<dbReference type="RefSeq" id="XP_015281334.1">
    <property type="nucleotide sequence ID" value="XM_015425848.1"/>
</dbReference>
<evidence type="ECO:0000256" key="4">
    <source>
        <dbReference type="ARBA" id="ARBA00004389"/>
    </source>
</evidence>
<keyword evidence="16" id="KW-0276">Fatty acid metabolism</keyword>
<evidence type="ECO:0000256" key="13">
    <source>
        <dbReference type="ARBA" id="ARBA00022692"/>
    </source>
</evidence>
<evidence type="ECO:0000256" key="19">
    <source>
        <dbReference type="ARBA" id="ARBA00023098"/>
    </source>
</evidence>
<keyword evidence="22" id="KW-0413">Isomerase</keyword>
<dbReference type="InterPro" id="IPR036396">
    <property type="entry name" value="Cyt_P450_sf"/>
</dbReference>
<comment type="function">
    <text evidence="26">Catalyzes the biosynthesis and metabolism of eicosanoids. Catalyzes the isomerization of prostaglandin H2 to prostacyclin (= prostaglandin I2), a potent mediator of vasodilation and inhibitor of platelet aggregation. Additionally, displays dehydratase activity, toward hydroperoxyeicosatetraenoates (HPETEs), especially toward (15S)-hydroperoxy-(5Z,8Z,11Z,13E)-eicosatetraenoate (15(S)-HPETE).</text>
</comment>
<evidence type="ECO:0000313" key="28">
    <source>
        <dbReference type="Proteomes" id="UP000694871"/>
    </source>
</evidence>
<dbReference type="Gene3D" id="1.10.630.10">
    <property type="entry name" value="Cytochrome P450"/>
    <property type="match status" value="1"/>
</dbReference>
<keyword evidence="15 27" id="KW-0256">Endoplasmic reticulum</keyword>
<dbReference type="PANTHER" id="PTHR24306:SF4">
    <property type="entry name" value="PROSTACYCLIN SYNTHASE"/>
    <property type="match status" value="1"/>
</dbReference>
<evidence type="ECO:0000256" key="12">
    <source>
        <dbReference type="ARBA" id="ARBA00022617"/>
    </source>
</evidence>
<evidence type="ECO:0000256" key="9">
    <source>
        <dbReference type="ARBA" id="ARBA00022501"/>
    </source>
</evidence>
<evidence type="ECO:0000256" key="14">
    <source>
        <dbReference type="ARBA" id="ARBA00022723"/>
    </source>
</evidence>
<evidence type="ECO:0000256" key="27">
    <source>
        <dbReference type="PIRNR" id="PIRNR000047"/>
    </source>
</evidence>
<evidence type="ECO:0000256" key="10">
    <source>
        <dbReference type="ARBA" id="ARBA00022516"/>
    </source>
</evidence>
<evidence type="ECO:0000256" key="21">
    <source>
        <dbReference type="ARBA" id="ARBA00023160"/>
    </source>
</evidence>
<dbReference type="PANTHER" id="PTHR24306">
    <property type="match status" value="1"/>
</dbReference>
<sequence length="504" mass="58006">MDGLAATGLLALLLLLLLLISRFRRCRLLGEPPLDKGFVPWLGHALEFGKDAGKFLSAMKQKHGDIFTIKAAGKFITVLLDPRSYDAVLWESRCKLDFGQYARLLMDRMFDVRLPDYDPNAEKVMLRATLQNKNLPSLTKAMLFNLQTVLLSDPNKANRQWEEEGLFHLAYSTMFRAGYLTLYGNESKDYDDVSSRAKDLVHSLEVYHEFYKLDRLLMKAARSMLSAAEKKAFSSIKKNLWKLLSVKSLNCRANRSVWLESYQQHLVDLGVDEDMQTRAMLLQLWSTQSNAGPAVFWLLLFLLKHPSARAAVQGEVEGILRTRRQTMGQMQITNQEVLDNTPIFDSALNETLRLTAAPFISREVLQDMPLRLASGRECSLRKGDRLCLFPFISPQMDSEIYEEPEKFKYNRFLNSDGTEKTDFYKEGEKLKYYNMPWGAGINVCIGKFYAVNSIKQCVFLLLSHFDLELKDPDTKIPDFDKERYGFGMLQPENDVIIRYRQKDQ</sequence>
<comment type="cofactor">
    <cofactor evidence="3 27">
        <name>heme</name>
        <dbReference type="ChEBI" id="CHEBI:30413"/>
    </cofactor>
</comment>
<reference evidence="29" key="1">
    <citation type="submission" date="2025-08" db="UniProtKB">
        <authorList>
            <consortium name="RefSeq"/>
        </authorList>
    </citation>
    <scope>IDENTIFICATION</scope>
</reference>
<organism evidence="28 29">
    <name type="scientific">Gekko japonicus</name>
    <name type="common">Schlegel's Japanese gecko</name>
    <dbReference type="NCBI Taxonomy" id="146911"/>
    <lineage>
        <taxon>Eukaryota</taxon>
        <taxon>Metazoa</taxon>
        <taxon>Chordata</taxon>
        <taxon>Craniata</taxon>
        <taxon>Vertebrata</taxon>
        <taxon>Euteleostomi</taxon>
        <taxon>Lepidosauria</taxon>
        <taxon>Squamata</taxon>
        <taxon>Bifurcata</taxon>
        <taxon>Gekkota</taxon>
        <taxon>Gekkonidae</taxon>
        <taxon>Gekkoninae</taxon>
        <taxon>Gekko</taxon>
    </lineage>
</organism>
<evidence type="ECO:0000256" key="1">
    <source>
        <dbReference type="ARBA" id="ARBA00000463"/>
    </source>
</evidence>
<keyword evidence="28" id="KW-1185">Reference proteome</keyword>
<keyword evidence="17" id="KW-1133">Transmembrane helix</keyword>
<dbReference type="GeneID" id="107122715"/>
<dbReference type="Pfam" id="PF00067">
    <property type="entry name" value="p450"/>
    <property type="match status" value="1"/>
</dbReference>
<evidence type="ECO:0000256" key="5">
    <source>
        <dbReference type="ARBA" id="ARBA00010617"/>
    </source>
</evidence>
<keyword evidence="10" id="KW-0444">Lipid biosynthesis</keyword>
<keyword evidence="13" id="KW-0812">Transmembrane</keyword>
<evidence type="ECO:0000256" key="11">
    <source>
        <dbReference type="ARBA" id="ARBA00022585"/>
    </source>
</evidence>
<evidence type="ECO:0000256" key="25">
    <source>
        <dbReference type="ARBA" id="ARBA00033404"/>
    </source>
</evidence>
<keyword evidence="14 27" id="KW-0479">Metal-binding</keyword>
<keyword evidence="9" id="KW-0644">Prostaglandin metabolism</keyword>